<dbReference type="AlphaFoldDB" id="V5WIF4"/>
<evidence type="ECO:0000313" key="2">
    <source>
        <dbReference type="EMBL" id="AHC15410.1"/>
    </source>
</evidence>
<keyword evidence="3" id="KW-1185">Reference proteome</keyword>
<dbReference type="SUPFAM" id="SSF81301">
    <property type="entry name" value="Nucleotidyltransferase"/>
    <property type="match status" value="1"/>
</dbReference>
<dbReference type="STRING" id="1307761.L21SP2_2041"/>
<protein>
    <recommendedName>
        <fullName evidence="1">Polymerase beta nucleotidyltransferase domain-containing protein</fullName>
    </recommendedName>
</protein>
<dbReference type="InterPro" id="IPR043519">
    <property type="entry name" value="NT_sf"/>
</dbReference>
<evidence type="ECO:0000313" key="3">
    <source>
        <dbReference type="Proteomes" id="UP000018680"/>
    </source>
</evidence>
<evidence type="ECO:0000259" key="1">
    <source>
        <dbReference type="Pfam" id="PF18765"/>
    </source>
</evidence>
<dbReference type="OrthoDB" id="361568at2"/>
<dbReference type="KEGG" id="slr:L21SP2_2041"/>
<gene>
    <name evidence="2" type="ORF">L21SP2_2041</name>
</gene>
<dbReference type="RefSeq" id="WP_024268326.1">
    <property type="nucleotide sequence ID" value="NC_023035.1"/>
</dbReference>
<organism evidence="2 3">
    <name type="scientific">Salinispira pacifica</name>
    <dbReference type="NCBI Taxonomy" id="1307761"/>
    <lineage>
        <taxon>Bacteria</taxon>
        <taxon>Pseudomonadati</taxon>
        <taxon>Spirochaetota</taxon>
        <taxon>Spirochaetia</taxon>
        <taxon>Spirochaetales</taxon>
        <taxon>Spirochaetaceae</taxon>
        <taxon>Salinispira</taxon>
    </lineage>
</organism>
<dbReference type="eggNOG" id="COG1669">
    <property type="taxonomic scope" value="Bacteria"/>
</dbReference>
<accession>V5WIF4</accession>
<feature type="domain" description="Polymerase beta nucleotidyltransferase" evidence="1">
    <location>
        <begin position="25"/>
        <end position="77"/>
    </location>
</feature>
<dbReference type="HOGENOM" id="CLU_2119392_0_0_12"/>
<reference evidence="2 3" key="1">
    <citation type="journal article" date="2015" name="Stand. Genomic Sci.">
        <title>Complete genome sequence and description of Salinispira pacifica gen. nov., sp. nov., a novel spirochaete isolated form a hypersaline microbial mat.</title>
        <authorList>
            <person name="Ben Hania W."/>
            <person name="Joseph M."/>
            <person name="Schumann P."/>
            <person name="Bunk B."/>
            <person name="Fiebig A."/>
            <person name="Sproer C."/>
            <person name="Klenk H.P."/>
            <person name="Fardeau M.L."/>
            <person name="Spring S."/>
        </authorList>
    </citation>
    <scope>NUCLEOTIDE SEQUENCE [LARGE SCALE GENOMIC DNA]</scope>
    <source>
        <strain evidence="2 3">L21-RPul-D2</strain>
    </source>
</reference>
<proteinExistence type="predicted"/>
<dbReference type="EMBL" id="CP006939">
    <property type="protein sequence ID" value="AHC15410.1"/>
    <property type="molecule type" value="Genomic_DNA"/>
</dbReference>
<dbReference type="Gene3D" id="3.30.460.10">
    <property type="entry name" value="Beta Polymerase, domain 2"/>
    <property type="match status" value="1"/>
</dbReference>
<name>V5WIF4_9SPIO</name>
<dbReference type="InterPro" id="IPR041633">
    <property type="entry name" value="Polbeta"/>
</dbReference>
<dbReference type="Proteomes" id="UP000018680">
    <property type="component" value="Chromosome"/>
</dbReference>
<sequence length="114" mass="12895">MIKADTKTKEDIDLAKEILLKFGCREIYIFGSLIEGNFTENSDIDIAVVGLPKSKVFTAYGELIEKPSRSVDLIGLDYDHDFSKIINMPSSSIDDYTARETLFRTNLLSFFNES</sequence>
<dbReference type="CDD" id="cd05403">
    <property type="entry name" value="NT_KNTase_like"/>
    <property type="match status" value="1"/>
</dbReference>
<dbReference type="Pfam" id="PF18765">
    <property type="entry name" value="Polbeta"/>
    <property type="match status" value="1"/>
</dbReference>